<comment type="caution">
    <text evidence="2">The sequence shown here is derived from an EMBL/GenBank/DDBJ whole genome shotgun (WGS) entry which is preliminary data.</text>
</comment>
<evidence type="ECO:0000256" key="1">
    <source>
        <dbReference type="SAM" id="Coils"/>
    </source>
</evidence>
<dbReference type="RefSeq" id="WP_345342169.1">
    <property type="nucleotide sequence ID" value="NZ_BAABLI010000033.1"/>
</dbReference>
<organism evidence="2 3">
    <name type="scientific">Corallincola platygyrae</name>
    <dbReference type="NCBI Taxonomy" id="1193278"/>
    <lineage>
        <taxon>Bacteria</taxon>
        <taxon>Pseudomonadati</taxon>
        <taxon>Pseudomonadota</taxon>
        <taxon>Gammaproteobacteria</taxon>
        <taxon>Alteromonadales</taxon>
        <taxon>Psychromonadaceae</taxon>
        <taxon>Corallincola</taxon>
    </lineage>
</organism>
<feature type="coiled-coil region" evidence="1">
    <location>
        <begin position="8"/>
        <end position="39"/>
    </location>
</feature>
<dbReference type="EMBL" id="JBHUHT010000029">
    <property type="protein sequence ID" value="MFD2097847.1"/>
    <property type="molecule type" value="Genomic_DNA"/>
</dbReference>
<keyword evidence="3" id="KW-1185">Reference proteome</keyword>
<protein>
    <recommendedName>
        <fullName evidence="4">Zinc ribbon-containing protein</fullName>
    </recommendedName>
</protein>
<dbReference type="InterPro" id="IPR009912">
    <property type="entry name" value="DUF1451"/>
</dbReference>
<keyword evidence="1" id="KW-0175">Coiled coil</keyword>
<evidence type="ECO:0000313" key="3">
    <source>
        <dbReference type="Proteomes" id="UP001597380"/>
    </source>
</evidence>
<proteinExistence type="predicted"/>
<gene>
    <name evidence="2" type="ORF">ACFSJ3_17810</name>
</gene>
<evidence type="ECO:0000313" key="2">
    <source>
        <dbReference type="EMBL" id="MFD2097847.1"/>
    </source>
</evidence>
<dbReference type="Pfam" id="PF07295">
    <property type="entry name" value="DUF1451"/>
    <property type="match status" value="1"/>
</dbReference>
<name>A0ABW4XS86_9GAMM</name>
<dbReference type="Proteomes" id="UP001597380">
    <property type="component" value="Unassembled WGS sequence"/>
</dbReference>
<evidence type="ECO:0008006" key="4">
    <source>
        <dbReference type="Google" id="ProtNLM"/>
    </source>
</evidence>
<sequence length="167" mass="19354">MSEEKSTSSGYQKLLDELKEKLEKAEKFSEEEVQEWIEKASAYLHAAGELSKYELQLMSNYLKRDFASAAEALTHLPERWQETPGYVSFKQGVWRWLLELTDRTQIEWSEVKDDLKHRGVYKAGEWISLGILICHGCGNKQEFSHPEQIDACPHCGGQEFNRQPFDP</sequence>
<reference evidence="3" key="1">
    <citation type="journal article" date="2019" name="Int. J. Syst. Evol. Microbiol.">
        <title>The Global Catalogue of Microorganisms (GCM) 10K type strain sequencing project: providing services to taxonomists for standard genome sequencing and annotation.</title>
        <authorList>
            <consortium name="The Broad Institute Genomics Platform"/>
            <consortium name="The Broad Institute Genome Sequencing Center for Infectious Disease"/>
            <person name="Wu L."/>
            <person name="Ma J."/>
        </authorList>
    </citation>
    <scope>NUCLEOTIDE SEQUENCE [LARGE SCALE GENOMIC DNA]</scope>
    <source>
        <strain evidence="3">CGMCC 1.10992</strain>
    </source>
</reference>
<accession>A0ABW4XS86</accession>